<evidence type="ECO:0000313" key="3">
    <source>
        <dbReference type="Proteomes" id="UP000009169"/>
    </source>
</evidence>
<evidence type="ECO:0000313" key="2">
    <source>
        <dbReference type="EMBL" id="EGE05471.1"/>
    </source>
</evidence>
<reference evidence="3" key="1">
    <citation type="journal article" date="2012" name="MBio">
        <title>Comparative genome analysis of Trichophyton rubrum and related dermatophytes reveals candidate genes involved in infection.</title>
        <authorList>
            <person name="Martinez D.A."/>
            <person name="Oliver B.G."/>
            <person name="Graeser Y."/>
            <person name="Goldberg J.M."/>
            <person name="Li W."/>
            <person name="Martinez-Rossi N.M."/>
            <person name="Monod M."/>
            <person name="Shelest E."/>
            <person name="Barton R.C."/>
            <person name="Birch E."/>
            <person name="Brakhage A.A."/>
            <person name="Chen Z."/>
            <person name="Gurr S.J."/>
            <person name="Heiman D."/>
            <person name="Heitman J."/>
            <person name="Kosti I."/>
            <person name="Rossi A."/>
            <person name="Saif S."/>
            <person name="Samalova M."/>
            <person name="Saunders C.W."/>
            <person name="Shea T."/>
            <person name="Summerbell R.C."/>
            <person name="Xu J."/>
            <person name="Young S."/>
            <person name="Zeng Q."/>
            <person name="Birren B.W."/>
            <person name="Cuomo C.A."/>
            <person name="White T.C."/>
        </authorList>
    </citation>
    <scope>NUCLEOTIDE SEQUENCE [LARGE SCALE GENOMIC DNA]</scope>
    <source>
        <strain evidence="3">ATCC MYA-4606 / CBS 127.97</strain>
    </source>
</reference>
<dbReference type="Proteomes" id="UP000009169">
    <property type="component" value="Unassembled WGS sequence"/>
</dbReference>
<keyword evidence="3" id="KW-1185">Reference proteome</keyword>
<gene>
    <name evidence="2" type="ORF">TEQG_04482</name>
</gene>
<feature type="region of interest" description="Disordered" evidence="1">
    <location>
        <begin position="1"/>
        <end position="24"/>
    </location>
</feature>
<name>F2PUA3_TRIEC</name>
<proteinExistence type="predicted"/>
<feature type="compositionally biased region" description="Basic and acidic residues" evidence="1">
    <location>
        <begin position="1"/>
        <end position="20"/>
    </location>
</feature>
<evidence type="ECO:0000256" key="1">
    <source>
        <dbReference type="SAM" id="MobiDB-lite"/>
    </source>
</evidence>
<sequence>MGESRAKSGAADRRRVKDRSIGGSDGRMIRLSFKIKLFNTRQGSAGQTLFVYSKKGLAQLVVSDCMGLRSEQLGGQGAGINYTCIYSVRTVLKQARGNPERPPNDKSAELSVFN</sequence>
<feature type="region of interest" description="Disordered" evidence="1">
    <location>
        <begin position="95"/>
        <end position="114"/>
    </location>
</feature>
<protein>
    <submittedName>
        <fullName evidence="2">Uncharacterized protein</fullName>
    </submittedName>
</protein>
<dbReference type="VEuPathDB" id="FungiDB:TEQG_04482"/>
<accession>F2PUA3</accession>
<dbReference type="HOGENOM" id="CLU_2122805_0_0_1"/>
<dbReference type="AlphaFoldDB" id="F2PUA3"/>
<organism evidence="2 3">
    <name type="scientific">Trichophyton equinum (strain ATCC MYA-4606 / CBS 127.97)</name>
    <name type="common">Horse ringworm fungus</name>
    <dbReference type="NCBI Taxonomy" id="559882"/>
    <lineage>
        <taxon>Eukaryota</taxon>
        <taxon>Fungi</taxon>
        <taxon>Dikarya</taxon>
        <taxon>Ascomycota</taxon>
        <taxon>Pezizomycotina</taxon>
        <taxon>Eurotiomycetes</taxon>
        <taxon>Eurotiomycetidae</taxon>
        <taxon>Onygenales</taxon>
        <taxon>Arthrodermataceae</taxon>
        <taxon>Trichophyton</taxon>
    </lineage>
</organism>
<feature type="compositionally biased region" description="Basic and acidic residues" evidence="1">
    <location>
        <begin position="98"/>
        <end position="108"/>
    </location>
</feature>
<dbReference type="EMBL" id="DS995740">
    <property type="protein sequence ID" value="EGE05471.1"/>
    <property type="molecule type" value="Genomic_DNA"/>
</dbReference>